<comment type="caution">
    <text evidence="1">The sequence shown here is derived from an EMBL/GenBank/DDBJ whole genome shotgun (WGS) entry which is preliminary data.</text>
</comment>
<evidence type="ECO:0000313" key="1">
    <source>
        <dbReference type="EMBL" id="KAD4585254.1"/>
    </source>
</evidence>
<sequence>MEQNPPIVVKKVWSLMRAIFFMLKKGISKAKLFTDLNMLMKRGQLAGKSLHNLLFRHHRNWAAATFYRHPHQLPSPTPPSGEYEFSCSDTPPYLLSLFKKNQNKQHIRDINEINKHTQYNPDTDKVWDGFDGDKPGSSSNMLINARVMKALENMLTSAVASPGFVNSPVVKQLRITDSPFPLSDGDEDCKVDEAADKFIMSFYNDLRRQIKAK</sequence>
<reference evidence="1 2" key="1">
    <citation type="submission" date="2019-05" db="EMBL/GenBank/DDBJ databases">
        <title>Mikania micrantha, genome provides insights into the molecular mechanism of rapid growth.</title>
        <authorList>
            <person name="Liu B."/>
        </authorList>
    </citation>
    <scope>NUCLEOTIDE SEQUENCE [LARGE SCALE GENOMIC DNA]</scope>
    <source>
        <strain evidence="1">NLD-2019</strain>
        <tissue evidence="1">Leaf</tissue>
    </source>
</reference>
<dbReference type="EMBL" id="SZYD01000012">
    <property type="protein sequence ID" value="KAD4585254.1"/>
    <property type="molecule type" value="Genomic_DNA"/>
</dbReference>
<keyword evidence="2" id="KW-1185">Reference proteome</keyword>
<accession>A0A5N6NBV4</accession>
<dbReference type="PANTHER" id="PTHR33265">
    <property type="entry name" value="AVR9/CF-9 RAPIDLY ELICITED PROTEIN-RELATED"/>
    <property type="match status" value="1"/>
</dbReference>
<organism evidence="1 2">
    <name type="scientific">Mikania micrantha</name>
    <name type="common">bitter vine</name>
    <dbReference type="NCBI Taxonomy" id="192012"/>
    <lineage>
        <taxon>Eukaryota</taxon>
        <taxon>Viridiplantae</taxon>
        <taxon>Streptophyta</taxon>
        <taxon>Embryophyta</taxon>
        <taxon>Tracheophyta</taxon>
        <taxon>Spermatophyta</taxon>
        <taxon>Magnoliopsida</taxon>
        <taxon>eudicotyledons</taxon>
        <taxon>Gunneridae</taxon>
        <taxon>Pentapetalae</taxon>
        <taxon>asterids</taxon>
        <taxon>campanulids</taxon>
        <taxon>Asterales</taxon>
        <taxon>Asteraceae</taxon>
        <taxon>Asteroideae</taxon>
        <taxon>Heliantheae alliance</taxon>
        <taxon>Eupatorieae</taxon>
        <taxon>Mikania</taxon>
    </lineage>
</organism>
<dbReference type="Proteomes" id="UP000326396">
    <property type="component" value="Linkage Group LG2"/>
</dbReference>
<dbReference type="PANTHER" id="PTHR33265:SF31">
    <property type="entry name" value="AVR9_CF-9 RAPIDLY ELICITED PROTEIN 146"/>
    <property type="match status" value="1"/>
</dbReference>
<proteinExistence type="predicted"/>
<evidence type="ECO:0000313" key="2">
    <source>
        <dbReference type="Proteomes" id="UP000326396"/>
    </source>
</evidence>
<dbReference type="OrthoDB" id="696337at2759"/>
<gene>
    <name evidence="1" type="ORF">E3N88_22855</name>
</gene>
<dbReference type="AlphaFoldDB" id="A0A5N6NBV4"/>
<name>A0A5N6NBV4_9ASTR</name>
<protein>
    <submittedName>
        <fullName evidence="1">Uncharacterized protein</fullName>
    </submittedName>
</protein>